<comment type="subunit">
    <text evidence="3 11">Tetramer of two alpha and two beta subunits.</text>
</comment>
<dbReference type="EC" id="6.1.1.14" evidence="11"/>
<proteinExistence type="inferred from homology"/>
<keyword evidence="5 11" id="KW-0436">Ligase</keyword>
<evidence type="ECO:0000256" key="4">
    <source>
        <dbReference type="ARBA" id="ARBA00022490"/>
    </source>
</evidence>
<gene>
    <name evidence="11 13" type="primary">glyS</name>
    <name evidence="13" type="ORF">SFSGTM_26950</name>
</gene>
<dbReference type="InterPro" id="IPR006194">
    <property type="entry name" value="Gly-tRNA-synth_heterodimer"/>
</dbReference>
<evidence type="ECO:0000256" key="7">
    <source>
        <dbReference type="ARBA" id="ARBA00022840"/>
    </source>
</evidence>
<dbReference type="Gene3D" id="1.10.730.10">
    <property type="entry name" value="Isoleucyl-tRNA Synthetase, Domain 1"/>
    <property type="match status" value="1"/>
</dbReference>
<organism evidence="13 14">
    <name type="scientific">Sulfuriferula nivalis</name>
    <dbReference type="NCBI Taxonomy" id="2675298"/>
    <lineage>
        <taxon>Bacteria</taxon>
        <taxon>Pseudomonadati</taxon>
        <taxon>Pseudomonadota</taxon>
        <taxon>Betaproteobacteria</taxon>
        <taxon>Nitrosomonadales</taxon>
        <taxon>Sulfuricellaceae</taxon>
        <taxon>Sulfuriferula</taxon>
    </lineage>
</organism>
<protein>
    <recommendedName>
        <fullName evidence="11">Glycine--tRNA ligase beta subunit</fullName>
        <ecNumber evidence="11">6.1.1.14</ecNumber>
    </recommendedName>
    <alternativeName>
        <fullName evidence="11">Glycyl-tRNA synthetase beta subunit</fullName>
        <shortName evidence="11">GlyRS</shortName>
    </alternativeName>
</protein>
<evidence type="ECO:0000256" key="10">
    <source>
        <dbReference type="ARBA" id="ARBA00047937"/>
    </source>
</evidence>
<sequence length="687" mass="74792">MSATLLIELRTEELPPKSLSKLSAVFTSGIANALQAQGYVTDLSGMVSFATPRRLAVSIPNIVAIQPPRQIERKGPAVATAMKDGVPTPALTGFARSCGVAVEELTTMHDGKQECYVYRSTQAGEPLSQHLSNIVADALKKLPVAKLMRWGDSDIEFVRPVHGLIMLHGDEVVTGEVLGLTSDRITLGHRFLSKGDINLKHADSYAQRLLDDGYVMADFDMRRADIRQQLTGVAGDAHVLWDDALLDEVTGLVEFPVVYTGTFSADFLTVPQACLILSMKQHQKYFPLADATGKLLPRFLVVSNLQTADATHIIQGNERVLRARLSDAKFFFDQDRKTRLDSRVEKLAQVVYHNKLGSQLQRVQRLQRTAASIAQLLGADANAASRAAYLAKADLITDMVGEFPELQGMMGTHYALHDGETEEVAAAISAHYQPRFAGDAIPQGAIAASVALADKLDTLVGIFGIGLIPTGDKDPFGLRRAALGVLRILIETPLSLSLPDLLTHAQTAFPAGVVSDSVNVDVYNFMLDRMRHYLKEQGFDASAIEAVLANQPARMDLIIARIQAVREFQQLPEAAALAAANKRVRNILKKVTEAIGTVQPSLLQSEEEKQLYTRVIELTPVVQEHVAQGNYTAALTALAALRAPVDQFFDAVMVMADDLAVRQNRLALLHALGEMMNQVADISLLSV</sequence>
<dbReference type="PANTHER" id="PTHR30075:SF2">
    <property type="entry name" value="GLYCINE--TRNA LIGASE, CHLOROPLASTIC_MITOCHONDRIAL 2"/>
    <property type="match status" value="1"/>
</dbReference>
<keyword evidence="8 11" id="KW-0648">Protein biosynthesis</keyword>
<dbReference type="RefSeq" id="WP_162085690.1">
    <property type="nucleotide sequence ID" value="NZ_AP021881.1"/>
</dbReference>
<dbReference type="PRINTS" id="PR01045">
    <property type="entry name" value="TRNASYNTHGB"/>
</dbReference>
<evidence type="ECO:0000259" key="12">
    <source>
        <dbReference type="SMART" id="SM00836"/>
    </source>
</evidence>
<comment type="subcellular location">
    <subcellularLocation>
        <location evidence="1 11">Cytoplasm</location>
    </subcellularLocation>
</comment>
<dbReference type="NCBIfam" id="TIGR00211">
    <property type="entry name" value="glyS"/>
    <property type="match status" value="1"/>
</dbReference>
<dbReference type="KEGG" id="sniv:SFSGTM_26950"/>
<dbReference type="HAMAP" id="MF_00255">
    <property type="entry name" value="Gly_tRNA_synth_beta"/>
    <property type="match status" value="1"/>
</dbReference>
<evidence type="ECO:0000256" key="3">
    <source>
        <dbReference type="ARBA" id="ARBA00011209"/>
    </source>
</evidence>
<dbReference type="GO" id="GO:0006426">
    <property type="term" value="P:glycyl-tRNA aminoacylation"/>
    <property type="evidence" value="ECO:0007669"/>
    <property type="project" value="UniProtKB-UniRule"/>
</dbReference>
<dbReference type="SMART" id="SM00836">
    <property type="entry name" value="DALR_1"/>
    <property type="match status" value="1"/>
</dbReference>
<dbReference type="Proteomes" id="UP000463939">
    <property type="component" value="Chromosome"/>
</dbReference>
<dbReference type="PANTHER" id="PTHR30075">
    <property type="entry name" value="GLYCYL-TRNA SYNTHETASE"/>
    <property type="match status" value="1"/>
</dbReference>
<evidence type="ECO:0000256" key="6">
    <source>
        <dbReference type="ARBA" id="ARBA00022741"/>
    </source>
</evidence>
<dbReference type="InterPro" id="IPR008909">
    <property type="entry name" value="DALR_anticod-bd"/>
</dbReference>
<dbReference type="EMBL" id="AP021881">
    <property type="protein sequence ID" value="BBP01987.1"/>
    <property type="molecule type" value="Genomic_DNA"/>
</dbReference>
<feature type="domain" description="DALR anticodon binding" evidence="12">
    <location>
        <begin position="583"/>
        <end position="682"/>
    </location>
</feature>
<dbReference type="GO" id="GO:0004820">
    <property type="term" value="F:glycine-tRNA ligase activity"/>
    <property type="evidence" value="ECO:0007669"/>
    <property type="project" value="UniProtKB-UniRule"/>
</dbReference>
<keyword evidence="4 11" id="KW-0963">Cytoplasm</keyword>
<dbReference type="GO" id="GO:0005524">
    <property type="term" value="F:ATP binding"/>
    <property type="evidence" value="ECO:0007669"/>
    <property type="project" value="UniProtKB-UniRule"/>
</dbReference>
<dbReference type="GO" id="GO:0005829">
    <property type="term" value="C:cytosol"/>
    <property type="evidence" value="ECO:0007669"/>
    <property type="project" value="TreeGrafter"/>
</dbReference>
<keyword evidence="7 11" id="KW-0067">ATP-binding</keyword>
<keyword evidence="14" id="KW-1185">Reference proteome</keyword>
<comment type="catalytic activity">
    <reaction evidence="10 11">
        <text>tRNA(Gly) + glycine + ATP = glycyl-tRNA(Gly) + AMP + diphosphate</text>
        <dbReference type="Rhea" id="RHEA:16013"/>
        <dbReference type="Rhea" id="RHEA-COMP:9664"/>
        <dbReference type="Rhea" id="RHEA-COMP:9683"/>
        <dbReference type="ChEBI" id="CHEBI:30616"/>
        <dbReference type="ChEBI" id="CHEBI:33019"/>
        <dbReference type="ChEBI" id="CHEBI:57305"/>
        <dbReference type="ChEBI" id="CHEBI:78442"/>
        <dbReference type="ChEBI" id="CHEBI:78522"/>
        <dbReference type="ChEBI" id="CHEBI:456215"/>
        <dbReference type="EC" id="6.1.1.14"/>
    </reaction>
</comment>
<dbReference type="SUPFAM" id="SSF109604">
    <property type="entry name" value="HD-domain/PDEase-like"/>
    <property type="match status" value="1"/>
</dbReference>
<dbReference type="GO" id="GO:0004814">
    <property type="term" value="F:arginine-tRNA ligase activity"/>
    <property type="evidence" value="ECO:0007669"/>
    <property type="project" value="InterPro"/>
</dbReference>
<dbReference type="Pfam" id="PF02092">
    <property type="entry name" value="tRNA_synt_2f"/>
    <property type="match status" value="1"/>
</dbReference>
<comment type="similarity">
    <text evidence="2 11">Belongs to the class-II aminoacyl-tRNA synthetase family.</text>
</comment>
<dbReference type="GO" id="GO:0006420">
    <property type="term" value="P:arginyl-tRNA aminoacylation"/>
    <property type="evidence" value="ECO:0007669"/>
    <property type="project" value="InterPro"/>
</dbReference>
<name>A0A809SF60_9PROT</name>
<keyword evidence="9 11" id="KW-0030">Aminoacyl-tRNA synthetase</keyword>
<evidence type="ECO:0000256" key="9">
    <source>
        <dbReference type="ARBA" id="ARBA00023146"/>
    </source>
</evidence>
<dbReference type="InterPro" id="IPR015944">
    <property type="entry name" value="Gly-tRNA-synth_bsu"/>
</dbReference>
<dbReference type="Pfam" id="PF05746">
    <property type="entry name" value="DALR_1"/>
    <property type="match status" value="1"/>
</dbReference>
<dbReference type="PROSITE" id="PS50861">
    <property type="entry name" value="AA_TRNA_LIGASE_II_GLYAB"/>
    <property type="match status" value="1"/>
</dbReference>
<evidence type="ECO:0000313" key="13">
    <source>
        <dbReference type="EMBL" id="BBP01987.1"/>
    </source>
</evidence>
<evidence type="ECO:0000256" key="2">
    <source>
        <dbReference type="ARBA" id="ARBA00008226"/>
    </source>
</evidence>
<evidence type="ECO:0000256" key="8">
    <source>
        <dbReference type="ARBA" id="ARBA00022917"/>
    </source>
</evidence>
<reference evidence="14" key="1">
    <citation type="submission" date="2019-11" db="EMBL/GenBank/DDBJ databases">
        <title>Isolation and characterization of a novel species in the genus Sulfuriferula.</title>
        <authorList>
            <person name="Mochizuki J."/>
            <person name="Kojima H."/>
            <person name="Fukui M."/>
        </authorList>
    </citation>
    <scope>NUCLEOTIDE SEQUENCE [LARGE SCALE GENOMIC DNA]</scope>
    <source>
        <strain evidence="14">SGTM</strain>
    </source>
</reference>
<dbReference type="AlphaFoldDB" id="A0A809SF60"/>
<evidence type="ECO:0000256" key="5">
    <source>
        <dbReference type="ARBA" id="ARBA00022598"/>
    </source>
</evidence>
<keyword evidence="6 11" id="KW-0547">Nucleotide-binding</keyword>
<evidence type="ECO:0000256" key="1">
    <source>
        <dbReference type="ARBA" id="ARBA00004496"/>
    </source>
</evidence>
<accession>A0A809SF60</accession>
<evidence type="ECO:0000256" key="11">
    <source>
        <dbReference type="HAMAP-Rule" id="MF_00255"/>
    </source>
</evidence>
<evidence type="ECO:0000313" key="14">
    <source>
        <dbReference type="Proteomes" id="UP000463939"/>
    </source>
</evidence>